<dbReference type="AlphaFoldDB" id="A0A1I6HSC3"/>
<organism evidence="1 2">
    <name type="scientific">Halogeometricum rufum</name>
    <dbReference type="NCBI Taxonomy" id="553469"/>
    <lineage>
        <taxon>Archaea</taxon>
        <taxon>Methanobacteriati</taxon>
        <taxon>Methanobacteriota</taxon>
        <taxon>Stenosarchaea group</taxon>
        <taxon>Halobacteria</taxon>
        <taxon>Halobacteriales</taxon>
        <taxon>Haloferacaceae</taxon>
        <taxon>Halogeometricum</taxon>
    </lineage>
</organism>
<evidence type="ECO:0000313" key="1">
    <source>
        <dbReference type="EMBL" id="SFR57324.1"/>
    </source>
</evidence>
<evidence type="ECO:0000313" key="2">
    <source>
        <dbReference type="Proteomes" id="UP000198531"/>
    </source>
</evidence>
<protein>
    <recommendedName>
        <fullName evidence="3">DUF2150 family protein</fullName>
    </recommendedName>
</protein>
<dbReference type="Pfam" id="PF09920">
    <property type="entry name" value="DUF2150"/>
    <property type="match status" value="1"/>
</dbReference>
<dbReference type="EMBL" id="FOYT01000002">
    <property type="protein sequence ID" value="SFR57324.1"/>
    <property type="molecule type" value="Genomic_DNA"/>
</dbReference>
<dbReference type="RefSeq" id="WP_089807919.1">
    <property type="nucleotide sequence ID" value="NZ_FOYT01000002.1"/>
</dbReference>
<sequence length="196" mass="21798">MTEAEETYYTEERWQNWLTRVEDEELDPENEDSARLLLNLQDDAAIAVAKIVSAHEEETLSEEEALEELEGVREIVLSEPTFEGDDVEEKVMLIDGVQTSLVCVFYAAEEYIVGGPAEPAPLEEYVEAAAEAETQEDLDAALGYLVQAGTRIIEGDELDMSIAEELEYGLVSEWLNGLDSLQSAMSDPEVVEEEDA</sequence>
<dbReference type="PIRSF" id="PIRSF022079">
    <property type="entry name" value="UCP022079"/>
    <property type="match status" value="1"/>
</dbReference>
<keyword evidence="2" id="KW-1185">Reference proteome</keyword>
<dbReference type="OrthoDB" id="145435at2157"/>
<accession>A0A1I6HSC3</accession>
<gene>
    <name evidence="1" type="ORF">SAMN04487947_2413</name>
</gene>
<dbReference type="STRING" id="553469.SAMN04487947_2413"/>
<reference evidence="2" key="1">
    <citation type="submission" date="2016-10" db="EMBL/GenBank/DDBJ databases">
        <authorList>
            <person name="Varghese N."/>
            <person name="Submissions S."/>
        </authorList>
    </citation>
    <scope>NUCLEOTIDE SEQUENCE [LARGE SCALE GENOMIC DNA]</scope>
    <source>
        <strain evidence="2">CGMCC 1.7736</strain>
    </source>
</reference>
<name>A0A1I6HSC3_9EURY</name>
<proteinExistence type="predicted"/>
<evidence type="ECO:0008006" key="3">
    <source>
        <dbReference type="Google" id="ProtNLM"/>
    </source>
</evidence>
<dbReference type="InterPro" id="IPR014518">
    <property type="entry name" value="UCP022079"/>
</dbReference>
<dbReference type="Proteomes" id="UP000198531">
    <property type="component" value="Unassembled WGS sequence"/>
</dbReference>